<gene>
    <name evidence="11" type="ORF">NET02_14880</name>
</gene>
<reference evidence="11" key="1">
    <citation type="submission" date="2022-06" db="EMBL/GenBank/DDBJ databases">
        <title>CFH 74404 Thermomicrobiaceae sp.</title>
        <authorList>
            <person name="Ming H."/>
            <person name="Li W.-J."/>
            <person name="Zhao Z."/>
        </authorList>
    </citation>
    <scope>NUCLEOTIDE SEQUENCE</scope>
    <source>
        <strain evidence="11">CFH 74404</strain>
    </source>
</reference>
<keyword evidence="2" id="KW-0489">Methyltransferase</keyword>
<comment type="caution">
    <text evidence="11">The sequence shown here is derived from an EMBL/GenBank/DDBJ whole genome shotgun (WGS) entry which is preliminary data.</text>
</comment>
<evidence type="ECO:0000256" key="6">
    <source>
        <dbReference type="ARBA" id="ARBA00023004"/>
    </source>
</evidence>
<dbReference type="GO" id="GO:0046872">
    <property type="term" value="F:metal ion binding"/>
    <property type="evidence" value="ECO:0007669"/>
    <property type="project" value="UniProtKB-KW"/>
</dbReference>
<dbReference type="EMBL" id="JAMSLR010000015">
    <property type="protein sequence ID" value="MCM8750433.1"/>
    <property type="molecule type" value="Genomic_DNA"/>
</dbReference>
<dbReference type="InterPro" id="IPR034466">
    <property type="entry name" value="Methyltransferase_Class_B"/>
</dbReference>
<evidence type="ECO:0000256" key="3">
    <source>
        <dbReference type="ARBA" id="ARBA00022679"/>
    </source>
</evidence>
<dbReference type="Pfam" id="PF04055">
    <property type="entry name" value="Radical_SAM"/>
    <property type="match status" value="1"/>
</dbReference>
<keyword evidence="3" id="KW-0808">Transferase</keyword>
<dbReference type="PROSITE" id="PS51918">
    <property type="entry name" value="RADICAL_SAM"/>
    <property type="match status" value="1"/>
</dbReference>
<evidence type="ECO:0000256" key="5">
    <source>
        <dbReference type="ARBA" id="ARBA00022723"/>
    </source>
</evidence>
<evidence type="ECO:0000256" key="7">
    <source>
        <dbReference type="ARBA" id="ARBA00023014"/>
    </source>
</evidence>
<dbReference type="InterPro" id="IPR006638">
    <property type="entry name" value="Elp3/MiaA/NifB-like_rSAM"/>
</dbReference>
<dbReference type="PANTHER" id="PTHR43409">
    <property type="entry name" value="ANAEROBIC MAGNESIUM-PROTOPORPHYRIN IX MONOMETHYL ESTER CYCLASE-RELATED"/>
    <property type="match status" value="1"/>
</dbReference>
<dbReference type="SFLD" id="SFLDS00029">
    <property type="entry name" value="Radical_SAM"/>
    <property type="match status" value="1"/>
</dbReference>
<evidence type="ECO:0000313" key="12">
    <source>
        <dbReference type="Proteomes" id="UP001165306"/>
    </source>
</evidence>
<protein>
    <submittedName>
        <fullName evidence="11">CUAEP/CCAEP-tail radical SAM protein</fullName>
    </submittedName>
</protein>
<dbReference type="Proteomes" id="UP001165306">
    <property type="component" value="Unassembled WGS sequence"/>
</dbReference>
<feature type="region of interest" description="Disordered" evidence="8">
    <location>
        <begin position="468"/>
        <end position="488"/>
    </location>
</feature>
<dbReference type="SMART" id="SM00729">
    <property type="entry name" value="Elp3"/>
    <property type="match status" value="1"/>
</dbReference>
<dbReference type="AlphaFoldDB" id="A0AA41WHX4"/>
<keyword evidence="5" id="KW-0479">Metal-binding</keyword>
<keyword evidence="4" id="KW-0949">S-adenosyl-L-methionine</keyword>
<dbReference type="InterPro" id="IPR054699">
    <property type="entry name" value="rSAM_CUAEP"/>
</dbReference>
<dbReference type="SUPFAM" id="SSF102114">
    <property type="entry name" value="Radical SAM enzymes"/>
    <property type="match status" value="1"/>
</dbReference>
<evidence type="ECO:0000256" key="1">
    <source>
        <dbReference type="ARBA" id="ARBA00001966"/>
    </source>
</evidence>
<keyword evidence="7" id="KW-0411">Iron-sulfur</keyword>
<evidence type="ECO:0000256" key="8">
    <source>
        <dbReference type="SAM" id="MobiDB-lite"/>
    </source>
</evidence>
<evidence type="ECO:0000256" key="2">
    <source>
        <dbReference type="ARBA" id="ARBA00022603"/>
    </source>
</evidence>
<dbReference type="PROSITE" id="PS51332">
    <property type="entry name" value="B12_BINDING"/>
    <property type="match status" value="1"/>
</dbReference>
<dbReference type="GO" id="GO:0051539">
    <property type="term" value="F:4 iron, 4 sulfur cluster binding"/>
    <property type="evidence" value="ECO:0007669"/>
    <property type="project" value="UniProtKB-KW"/>
</dbReference>
<evidence type="ECO:0000313" key="11">
    <source>
        <dbReference type="EMBL" id="MCM8750433.1"/>
    </source>
</evidence>
<dbReference type="InterPro" id="IPR058240">
    <property type="entry name" value="rSAM_sf"/>
</dbReference>
<organism evidence="11 12">
    <name type="scientific">Thermalbibacter longus</name>
    <dbReference type="NCBI Taxonomy" id="2951981"/>
    <lineage>
        <taxon>Bacteria</taxon>
        <taxon>Pseudomonadati</taxon>
        <taxon>Thermomicrobiota</taxon>
        <taxon>Thermomicrobia</taxon>
        <taxon>Thermomicrobiales</taxon>
        <taxon>Thermomicrobiaceae</taxon>
        <taxon>Thermalbibacter</taxon>
    </lineage>
</organism>
<keyword evidence="12" id="KW-1185">Reference proteome</keyword>
<dbReference type="InterPro" id="IPR007197">
    <property type="entry name" value="rSAM"/>
</dbReference>
<keyword evidence="6" id="KW-0408">Iron</keyword>
<dbReference type="GO" id="GO:0003824">
    <property type="term" value="F:catalytic activity"/>
    <property type="evidence" value="ECO:0007669"/>
    <property type="project" value="InterPro"/>
</dbReference>
<dbReference type="GO" id="GO:0005829">
    <property type="term" value="C:cytosol"/>
    <property type="evidence" value="ECO:0007669"/>
    <property type="project" value="TreeGrafter"/>
</dbReference>
<dbReference type="PANTHER" id="PTHR43409:SF7">
    <property type="entry name" value="BLL1977 PROTEIN"/>
    <property type="match status" value="1"/>
</dbReference>
<dbReference type="InterPro" id="IPR051198">
    <property type="entry name" value="BchE-like"/>
</dbReference>
<sequence length="488" mass="54417">MASLPAAITYAESQSLPRVTPRPAPLDLKEPGAILLLSCYELGHQPLNLAFPLAYLRRAGYRPVAVDAAVAPPDDAAIAAARLVAISVPMHTALRLGVELAARVRRRNPDALLCFYGLYAWLNAEYLLREWADFVIGGEYEAPLLALIQALERGDPGPVPGVSDRVHRAGPSLARIDFPEPDRSDLPPPRHYAHLVMDGRIVPAGYTETTRGCHHTCLHCPIVPLYRGRFFAIPRQVVLADIRRQVRQGARHITFGDPDFLNGPTHSLRICQALHEEFPEVTFDFTTRIEHILRHRELFPEFRRLGCVFVVSAVESVSDLVLEKIDKGHRKADIVEALRVLDEAGIAMRPSLLPFTPWTTLEDYLELLDFIEEQGLIEHVDPVHFSIRLLVPPGSALLDRPDAAEWIGPLDEASFTYTWTHPDPRVDRLQQQVATLVEQATREGWSSHTTFAAVRALACEAAGVAIPAEPPRRGHRPPPPRLTESWFC</sequence>
<dbReference type="InterPro" id="IPR006158">
    <property type="entry name" value="Cobalamin-bd"/>
</dbReference>
<accession>A0AA41WHX4</accession>
<dbReference type="SFLD" id="SFLDG01082">
    <property type="entry name" value="B12-binding_domain_containing"/>
    <property type="match status" value="1"/>
</dbReference>
<feature type="domain" description="Radical SAM core" evidence="10">
    <location>
        <begin position="199"/>
        <end position="432"/>
    </location>
</feature>
<evidence type="ECO:0000259" key="9">
    <source>
        <dbReference type="PROSITE" id="PS51332"/>
    </source>
</evidence>
<dbReference type="InterPro" id="IPR023404">
    <property type="entry name" value="rSAM_horseshoe"/>
</dbReference>
<dbReference type="GO" id="GO:0031419">
    <property type="term" value="F:cobalamin binding"/>
    <property type="evidence" value="ECO:0007669"/>
    <property type="project" value="InterPro"/>
</dbReference>
<proteinExistence type="predicted"/>
<comment type="cofactor">
    <cofactor evidence="1">
        <name>[4Fe-4S] cluster</name>
        <dbReference type="ChEBI" id="CHEBI:49883"/>
    </cofactor>
</comment>
<dbReference type="Gene3D" id="3.80.30.20">
    <property type="entry name" value="tm_1862 like domain"/>
    <property type="match status" value="1"/>
</dbReference>
<evidence type="ECO:0000259" key="10">
    <source>
        <dbReference type="PROSITE" id="PS51918"/>
    </source>
</evidence>
<name>A0AA41WHX4_9BACT</name>
<dbReference type="NCBIfam" id="NF040546">
    <property type="entry name" value="rSAM_CUAEP"/>
    <property type="match status" value="1"/>
</dbReference>
<evidence type="ECO:0000256" key="4">
    <source>
        <dbReference type="ARBA" id="ARBA00022691"/>
    </source>
</evidence>
<feature type="domain" description="B12-binding" evidence="9">
    <location>
        <begin position="31"/>
        <end position="158"/>
    </location>
</feature>
<dbReference type="CDD" id="cd01335">
    <property type="entry name" value="Radical_SAM"/>
    <property type="match status" value="1"/>
</dbReference>
<dbReference type="RefSeq" id="WP_284058221.1">
    <property type="nucleotide sequence ID" value="NZ_JAMSLR010000015.1"/>
</dbReference>
<dbReference type="SFLD" id="SFLDG01123">
    <property type="entry name" value="methyltransferase_(Class_B)"/>
    <property type="match status" value="1"/>
</dbReference>